<dbReference type="Gene3D" id="3.40.50.720">
    <property type="entry name" value="NAD(P)-binding Rossmann-like Domain"/>
    <property type="match status" value="1"/>
</dbReference>
<dbReference type="Pfam" id="PF13602">
    <property type="entry name" value="ADH_zinc_N_2"/>
    <property type="match status" value="1"/>
</dbReference>
<name>A0A6G1WL56_9HYPH</name>
<evidence type="ECO:0000313" key="1">
    <source>
        <dbReference type="EMBL" id="MQW70490.1"/>
    </source>
</evidence>
<gene>
    <name evidence="1" type="ORF">GHJ91_15360</name>
</gene>
<dbReference type="RefSeq" id="WP_127659296.1">
    <property type="nucleotide sequence ID" value="NZ_CP140924.1"/>
</dbReference>
<dbReference type="AlphaFoldDB" id="A0A6G1WL56"/>
<protein>
    <submittedName>
        <fullName evidence="1">Zinc-binding dehydrogenase</fullName>
    </submittedName>
</protein>
<organism evidence="1">
    <name type="scientific">Sinorhizobium medicae</name>
    <dbReference type="NCBI Taxonomy" id="110321"/>
    <lineage>
        <taxon>Bacteria</taxon>
        <taxon>Pseudomonadati</taxon>
        <taxon>Pseudomonadota</taxon>
        <taxon>Alphaproteobacteria</taxon>
        <taxon>Hyphomicrobiales</taxon>
        <taxon>Rhizobiaceae</taxon>
        <taxon>Sinorhizobium/Ensifer group</taxon>
        <taxon>Sinorhizobium</taxon>
    </lineage>
</organism>
<comment type="caution">
    <text evidence="1">The sequence shown here is derived from an EMBL/GenBank/DDBJ whole genome shotgun (WGS) entry which is preliminary data.</text>
</comment>
<dbReference type="EMBL" id="WISB01000098">
    <property type="protein sequence ID" value="MQW70490.1"/>
    <property type="molecule type" value="Genomic_DNA"/>
</dbReference>
<dbReference type="PANTHER" id="PTHR11695">
    <property type="entry name" value="ALCOHOL DEHYDROGENASE RELATED"/>
    <property type="match status" value="1"/>
</dbReference>
<accession>A0A6G1WL56</accession>
<proteinExistence type="predicted"/>
<dbReference type="InterPro" id="IPR050700">
    <property type="entry name" value="YIM1/Zinc_Alcohol_DH_Fams"/>
</dbReference>
<reference evidence="1" key="1">
    <citation type="journal article" date="2013" name="Genome Biol.">
        <title>Comparative genomics of the core and accessory genomes of 48 Sinorhizobium strains comprising five genospecies.</title>
        <authorList>
            <person name="Sugawara M."/>
            <person name="Epstein B."/>
            <person name="Badgley B.D."/>
            <person name="Unno T."/>
            <person name="Xu L."/>
            <person name="Reese J."/>
            <person name="Gyaneshwar P."/>
            <person name="Denny R."/>
            <person name="Mudge J."/>
            <person name="Bharti A.K."/>
            <person name="Farmer A.D."/>
            <person name="May G.D."/>
            <person name="Woodward J.E."/>
            <person name="Medigue C."/>
            <person name="Vallenet D."/>
            <person name="Lajus A."/>
            <person name="Rouy Z."/>
            <person name="Martinez-Vaz B."/>
            <person name="Tiffin P."/>
            <person name="Young N.D."/>
            <person name="Sadowsky M.J."/>
        </authorList>
    </citation>
    <scope>NUCLEOTIDE SEQUENCE</scope>
    <source>
        <strain evidence="1">M1</strain>
    </source>
</reference>
<dbReference type="PANTHER" id="PTHR11695:SF294">
    <property type="entry name" value="RETICULON-4-INTERACTING PROTEIN 1, MITOCHONDRIAL"/>
    <property type="match status" value="1"/>
</dbReference>
<dbReference type="Gene3D" id="3.90.180.10">
    <property type="entry name" value="Medium-chain alcohol dehydrogenases, catalytic domain"/>
    <property type="match status" value="1"/>
</dbReference>
<sequence>MQLPRLSFGIRRKAKHRSVSYSFLFMRANGDQLAQIASLIEAGIIRPVIDRIFPFEATNEAMGYVGTARSKGKAVVKIR</sequence>